<sequence>MAAAVKLCNEVRADGVIKSSKAGGAGMGKIRPGYANPNPAKLVPNGITDPTKSAGCHAFLNSGWAL</sequence>
<evidence type="ECO:0000313" key="1">
    <source>
        <dbReference type="EMBL" id="KAK9045384.1"/>
    </source>
</evidence>
<evidence type="ECO:0000313" key="2">
    <source>
        <dbReference type="Proteomes" id="UP001396334"/>
    </source>
</evidence>
<comment type="caution">
    <text evidence="1">The sequence shown here is derived from an EMBL/GenBank/DDBJ whole genome shotgun (WGS) entry which is preliminary data.</text>
</comment>
<name>A0ABR2U6Z3_9ROSI</name>
<gene>
    <name evidence="1" type="ORF">V6N11_059265</name>
</gene>
<reference evidence="1 2" key="1">
    <citation type="journal article" date="2024" name="G3 (Bethesda)">
        <title>Genome assembly of Hibiscus sabdariffa L. provides insights into metabolisms of medicinal natural products.</title>
        <authorList>
            <person name="Kim T."/>
        </authorList>
    </citation>
    <scope>NUCLEOTIDE SEQUENCE [LARGE SCALE GENOMIC DNA]</scope>
    <source>
        <strain evidence="1">TK-2024</strain>
        <tissue evidence="1">Old leaves</tissue>
    </source>
</reference>
<keyword evidence="2" id="KW-1185">Reference proteome</keyword>
<dbReference type="EMBL" id="JBBPBN010000002">
    <property type="protein sequence ID" value="KAK9045384.1"/>
    <property type="molecule type" value="Genomic_DNA"/>
</dbReference>
<accession>A0ABR2U6Z3</accession>
<dbReference type="Proteomes" id="UP001396334">
    <property type="component" value="Unassembled WGS sequence"/>
</dbReference>
<organism evidence="1 2">
    <name type="scientific">Hibiscus sabdariffa</name>
    <name type="common">roselle</name>
    <dbReference type="NCBI Taxonomy" id="183260"/>
    <lineage>
        <taxon>Eukaryota</taxon>
        <taxon>Viridiplantae</taxon>
        <taxon>Streptophyta</taxon>
        <taxon>Embryophyta</taxon>
        <taxon>Tracheophyta</taxon>
        <taxon>Spermatophyta</taxon>
        <taxon>Magnoliopsida</taxon>
        <taxon>eudicotyledons</taxon>
        <taxon>Gunneridae</taxon>
        <taxon>Pentapetalae</taxon>
        <taxon>rosids</taxon>
        <taxon>malvids</taxon>
        <taxon>Malvales</taxon>
        <taxon>Malvaceae</taxon>
        <taxon>Malvoideae</taxon>
        <taxon>Hibiscus</taxon>
    </lineage>
</organism>
<proteinExistence type="predicted"/>
<protein>
    <submittedName>
        <fullName evidence="1">Uncharacterized protein</fullName>
    </submittedName>
</protein>